<name>A0AAN7JCY7_9MYRT</name>
<organism evidence="1 2">
    <name type="scientific">Trapa incisa</name>
    <dbReference type="NCBI Taxonomy" id="236973"/>
    <lineage>
        <taxon>Eukaryota</taxon>
        <taxon>Viridiplantae</taxon>
        <taxon>Streptophyta</taxon>
        <taxon>Embryophyta</taxon>
        <taxon>Tracheophyta</taxon>
        <taxon>Spermatophyta</taxon>
        <taxon>Magnoliopsida</taxon>
        <taxon>eudicotyledons</taxon>
        <taxon>Gunneridae</taxon>
        <taxon>Pentapetalae</taxon>
        <taxon>rosids</taxon>
        <taxon>malvids</taxon>
        <taxon>Myrtales</taxon>
        <taxon>Lythraceae</taxon>
        <taxon>Trapa</taxon>
    </lineage>
</organism>
<evidence type="ECO:0000313" key="1">
    <source>
        <dbReference type="EMBL" id="KAK4747276.1"/>
    </source>
</evidence>
<keyword evidence="2" id="KW-1185">Reference proteome</keyword>
<gene>
    <name evidence="1" type="ORF">SAY87_026313</name>
</gene>
<dbReference type="InterPro" id="IPR038532">
    <property type="entry name" value="NDUFS4-like_sf"/>
</dbReference>
<reference evidence="1 2" key="1">
    <citation type="journal article" date="2023" name="Hortic Res">
        <title>Pangenome of water caltrop reveals structural variations and asymmetric subgenome divergence after allopolyploidization.</title>
        <authorList>
            <person name="Zhang X."/>
            <person name="Chen Y."/>
            <person name="Wang L."/>
            <person name="Yuan Y."/>
            <person name="Fang M."/>
            <person name="Shi L."/>
            <person name="Lu R."/>
            <person name="Comes H.P."/>
            <person name="Ma Y."/>
            <person name="Chen Y."/>
            <person name="Huang G."/>
            <person name="Zhou Y."/>
            <person name="Zheng Z."/>
            <person name="Qiu Y."/>
        </authorList>
    </citation>
    <scope>NUCLEOTIDE SEQUENCE [LARGE SCALE GENOMIC DNA]</scope>
    <source>
        <tissue evidence="1">Roots</tissue>
    </source>
</reference>
<evidence type="ECO:0000313" key="2">
    <source>
        <dbReference type="Proteomes" id="UP001345219"/>
    </source>
</evidence>
<dbReference type="EMBL" id="JAXIOK010000020">
    <property type="protein sequence ID" value="KAK4747276.1"/>
    <property type="molecule type" value="Genomic_DNA"/>
</dbReference>
<sequence>MVYSCYWKHLQLYVLEWEGPSLAKLDCQATYVRVYTVHFTILQSTPSTIWVIFRADPMKFKKLRGSEHRIKIETIVEADISTLGESFVNEIFNEWKELASEEGGEEIKAADESENLEEIWIHMQESILSETVKIHIPLFGSTNLLILDPNAPVMARMVLIHSPAITASQNRRDPYANVVGDAGLSFDTEAAAKDFAERHGLEYEPKAYADKFKWEVPIKICQPIVLLA</sequence>
<protein>
    <recommendedName>
        <fullName evidence="3">NADH dehydrogenase [ubiquinone] iron-sulfur protein 4, mitochondrial</fullName>
    </recommendedName>
</protein>
<accession>A0AAN7JCY7</accession>
<proteinExistence type="predicted"/>
<dbReference type="Proteomes" id="UP001345219">
    <property type="component" value="Chromosome 20"/>
</dbReference>
<evidence type="ECO:0008006" key="3">
    <source>
        <dbReference type="Google" id="ProtNLM"/>
    </source>
</evidence>
<dbReference type="Gene3D" id="3.30.160.190">
    <property type="entry name" value="atu1810 like domain"/>
    <property type="match status" value="1"/>
</dbReference>
<dbReference type="AlphaFoldDB" id="A0AAN7JCY7"/>
<comment type="caution">
    <text evidence="1">The sequence shown here is derived from an EMBL/GenBank/DDBJ whole genome shotgun (WGS) entry which is preliminary data.</text>
</comment>